<gene>
    <name evidence="1" type="ORF">M878_25435</name>
</gene>
<organism evidence="1 2">
    <name type="scientific">Streptomyces roseochromogenus subsp. oscitans DS 12.976</name>
    <dbReference type="NCBI Taxonomy" id="1352936"/>
    <lineage>
        <taxon>Bacteria</taxon>
        <taxon>Bacillati</taxon>
        <taxon>Actinomycetota</taxon>
        <taxon>Actinomycetes</taxon>
        <taxon>Kitasatosporales</taxon>
        <taxon>Streptomycetaceae</taxon>
        <taxon>Streptomyces</taxon>
    </lineage>
</organism>
<proteinExistence type="predicted"/>
<reference evidence="1 2" key="1">
    <citation type="journal article" date="2014" name="Genome Announc.">
        <title>Draft Genome Sequence of Streptomyces roseochromogenes subsp. oscitans DS 12.976, Producer of the Aminocoumarin Antibiotic Clorobiocin.</title>
        <authorList>
            <person name="Ruckert C."/>
            <person name="Kalinowski J."/>
            <person name="Heide L."/>
            <person name="Apel A.K."/>
        </authorList>
    </citation>
    <scope>NUCLEOTIDE SEQUENCE [LARGE SCALE GENOMIC DNA]</scope>
    <source>
        <strain evidence="1 2">DS 12.976</strain>
    </source>
</reference>
<dbReference type="EMBL" id="AWQX01000214">
    <property type="protein sequence ID" value="EST27344.1"/>
    <property type="molecule type" value="Genomic_DNA"/>
</dbReference>
<name>V6KED2_STRRC</name>
<dbReference type="AlphaFoldDB" id="V6KED2"/>
<protein>
    <submittedName>
        <fullName evidence="1">Uncharacterized protein</fullName>
    </submittedName>
</protein>
<accession>V6KED2</accession>
<dbReference type="RefSeq" id="WP_023549648.1">
    <property type="nucleotide sequence ID" value="NZ_CM002285.1"/>
</dbReference>
<dbReference type="OrthoDB" id="4215562at2"/>
<dbReference type="HOGENOM" id="CLU_2014023_0_0_11"/>
<sequence>MSTPHNPPGPNSRHSKGFLVTVALPMTVLASRLQRHDVFVLPEQGDQPLAVADVTQHPHLEARLVIELKGTSIPITLHVNEPVQPVSMPRRVDVKCQLCGNTTTTDIDLVAHGEPKTWVCNRH</sequence>
<evidence type="ECO:0000313" key="2">
    <source>
        <dbReference type="Proteomes" id="UP000017984"/>
    </source>
</evidence>
<evidence type="ECO:0000313" key="1">
    <source>
        <dbReference type="EMBL" id="EST27344.1"/>
    </source>
</evidence>
<dbReference type="Proteomes" id="UP000017984">
    <property type="component" value="Chromosome"/>
</dbReference>
<dbReference type="PATRIC" id="fig|1352936.5.peg.5301"/>
<comment type="caution">
    <text evidence="1">The sequence shown here is derived from an EMBL/GenBank/DDBJ whole genome shotgun (WGS) entry which is preliminary data.</text>
</comment>
<keyword evidence="2" id="KW-1185">Reference proteome</keyword>